<comment type="caution">
    <text evidence="1">The sequence shown here is derived from an EMBL/GenBank/DDBJ whole genome shotgun (WGS) entry which is preliminary data.</text>
</comment>
<dbReference type="EMBL" id="AUZZ01003496">
    <property type="protein sequence ID" value="EQD56817.1"/>
    <property type="molecule type" value="Genomic_DNA"/>
</dbReference>
<organism evidence="1">
    <name type="scientific">mine drainage metagenome</name>
    <dbReference type="NCBI Taxonomy" id="410659"/>
    <lineage>
        <taxon>unclassified sequences</taxon>
        <taxon>metagenomes</taxon>
        <taxon>ecological metagenomes</taxon>
    </lineage>
</organism>
<sequence length="40" mass="4369">MFRCYKITFLGTSGSAPTKERGLSSVALEHEGEVMLFDCG</sequence>
<feature type="non-terminal residue" evidence="1">
    <location>
        <position position="40"/>
    </location>
</feature>
<accession>T1AHT6</accession>
<evidence type="ECO:0000313" key="1">
    <source>
        <dbReference type="EMBL" id="EQD56817.1"/>
    </source>
</evidence>
<dbReference type="AlphaFoldDB" id="T1AHT6"/>
<name>T1AHT6_9ZZZZ</name>
<reference evidence="1" key="1">
    <citation type="submission" date="2013-08" db="EMBL/GenBank/DDBJ databases">
        <authorList>
            <person name="Mendez C."/>
            <person name="Richter M."/>
            <person name="Ferrer M."/>
            <person name="Sanchez J."/>
        </authorList>
    </citation>
    <scope>NUCLEOTIDE SEQUENCE</scope>
</reference>
<dbReference type="Gene3D" id="3.60.15.10">
    <property type="entry name" value="Ribonuclease Z/Hydroxyacylglutathione hydrolase-like"/>
    <property type="match status" value="1"/>
</dbReference>
<dbReference type="InterPro" id="IPR036866">
    <property type="entry name" value="RibonucZ/Hydroxyglut_hydro"/>
</dbReference>
<reference evidence="1" key="2">
    <citation type="journal article" date="2014" name="ISME J.">
        <title>Microbial stratification in low pH oxic and suboxic macroscopic growths along an acid mine drainage.</title>
        <authorList>
            <person name="Mendez-Garcia C."/>
            <person name="Mesa V."/>
            <person name="Sprenger R.R."/>
            <person name="Richter M."/>
            <person name="Diez M.S."/>
            <person name="Solano J."/>
            <person name="Bargiela R."/>
            <person name="Golyshina O.V."/>
            <person name="Manteca A."/>
            <person name="Ramos J.L."/>
            <person name="Gallego J.R."/>
            <person name="Llorente I."/>
            <person name="Martins Dos Santos V.A."/>
            <person name="Jensen O.N."/>
            <person name="Pelaez A.I."/>
            <person name="Sanchez J."/>
            <person name="Ferrer M."/>
        </authorList>
    </citation>
    <scope>NUCLEOTIDE SEQUENCE</scope>
</reference>
<proteinExistence type="predicted"/>
<gene>
    <name evidence="1" type="ORF">B2A_05092</name>
</gene>
<dbReference type="SUPFAM" id="SSF56281">
    <property type="entry name" value="Metallo-hydrolase/oxidoreductase"/>
    <property type="match status" value="1"/>
</dbReference>
<protein>
    <submittedName>
        <fullName evidence="1">Uncharacterized protein</fullName>
    </submittedName>
</protein>